<gene>
    <name evidence="1" type="ORF">ERS013165_02127</name>
    <name evidence="2" type="ORF">ERS013200_01009</name>
</gene>
<dbReference type="AlphaFoldDB" id="A0A656AJE7"/>
<organism evidence="1 4">
    <name type="scientific">Vibrio cholerae</name>
    <dbReference type="NCBI Taxonomy" id="666"/>
    <lineage>
        <taxon>Bacteria</taxon>
        <taxon>Pseudomonadati</taxon>
        <taxon>Pseudomonadota</taxon>
        <taxon>Gammaproteobacteria</taxon>
        <taxon>Vibrionales</taxon>
        <taxon>Vibrionaceae</taxon>
        <taxon>Vibrio</taxon>
    </lineage>
</organism>
<evidence type="ECO:0000313" key="2">
    <source>
        <dbReference type="EMBL" id="CSC26398.1"/>
    </source>
</evidence>
<evidence type="ECO:0000313" key="3">
    <source>
        <dbReference type="Proteomes" id="UP000041770"/>
    </source>
</evidence>
<dbReference type="Proteomes" id="UP000044806">
    <property type="component" value="Unassembled WGS sequence"/>
</dbReference>
<dbReference type="Proteomes" id="UP000041770">
    <property type="component" value="Unassembled WGS sequence"/>
</dbReference>
<dbReference type="EMBL" id="CWQY01000004">
    <property type="protein sequence ID" value="CSC26398.1"/>
    <property type="molecule type" value="Genomic_DNA"/>
</dbReference>
<protein>
    <submittedName>
        <fullName evidence="1">Uncharacterized protein</fullName>
    </submittedName>
</protein>
<evidence type="ECO:0000313" key="1">
    <source>
        <dbReference type="EMBL" id="CSA66938.1"/>
    </source>
</evidence>
<dbReference type="EMBL" id="CWOW01000010">
    <property type="protein sequence ID" value="CSA66938.1"/>
    <property type="molecule type" value="Genomic_DNA"/>
</dbReference>
<name>A0A656AJE7_VIBCL</name>
<reference evidence="3 4" key="1">
    <citation type="submission" date="2015-07" db="EMBL/GenBank/DDBJ databases">
        <authorList>
            <consortium name="Pathogen Informatics"/>
        </authorList>
    </citation>
    <scope>NUCLEOTIDE SEQUENCE [LARGE SCALE GENOMIC DNA]</scope>
    <source>
        <strain evidence="2 3">A316</strain>
        <strain evidence="1 4">A51</strain>
    </source>
</reference>
<proteinExistence type="predicted"/>
<sequence>MSNLSLLLKFKGIISVLRESLFNRDSGSEHLFGQHYAKVIFG</sequence>
<accession>A0A656AJE7</accession>
<evidence type="ECO:0000313" key="4">
    <source>
        <dbReference type="Proteomes" id="UP000044806"/>
    </source>
</evidence>